<dbReference type="AlphaFoldDB" id="A0A7M4DQS2"/>
<sequence length="82" mass="9096">MTARTPTDDQYELLAAWRALALGRMPYMASYLFTARVLDSPVLGPFALDLGFRMYVAFGAVAERGSDRCSESLLHEVGHSVR</sequence>
<dbReference type="Proteomes" id="UP000419743">
    <property type="component" value="Unassembled WGS sequence"/>
</dbReference>
<accession>A0A7M4DQS2</accession>
<keyword evidence="2" id="KW-1185">Reference proteome</keyword>
<reference evidence="1 2" key="1">
    <citation type="submission" date="2019-11" db="EMBL/GenBank/DDBJ databases">
        <authorList>
            <person name="Criscuolo A."/>
        </authorList>
    </citation>
    <scope>NUCLEOTIDE SEQUENCE [LARGE SCALE GENOMIC DNA]</scope>
    <source>
        <strain evidence="1">CIP111667</strain>
    </source>
</reference>
<name>A0A7M4DQS2_9MICO</name>
<organism evidence="1 2">
    <name type="scientific">Occultella aeris</name>
    <dbReference type="NCBI Taxonomy" id="2761496"/>
    <lineage>
        <taxon>Bacteria</taxon>
        <taxon>Bacillati</taxon>
        <taxon>Actinomycetota</taxon>
        <taxon>Actinomycetes</taxon>
        <taxon>Micrococcales</taxon>
        <taxon>Ruaniaceae</taxon>
        <taxon>Occultella</taxon>
    </lineage>
</organism>
<comment type="caution">
    <text evidence="1">The sequence shown here is derived from an EMBL/GenBank/DDBJ whole genome shotgun (WGS) entry which is preliminary data.</text>
</comment>
<dbReference type="EMBL" id="CACRYJ010000064">
    <property type="protein sequence ID" value="VZO39816.1"/>
    <property type="molecule type" value="Genomic_DNA"/>
</dbReference>
<dbReference type="RefSeq" id="WP_156743115.1">
    <property type="nucleotide sequence ID" value="NZ_CACRYJ010000064.1"/>
</dbReference>
<gene>
    <name evidence="1" type="ORF">HALOF300_04513</name>
</gene>
<protein>
    <submittedName>
        <fullName evidence="1">Uncharacterized protein</fullName>
    </submittedName>
</protein>
<evidence type="ECO:0000313" key="1">
    <source>
        <dbReference type="EMBL" id="VZO39816.1"/>
    </source>
</evidence>
<proteinExistence type="predicted"/>
<evidence type="ECO:0000313" key="2">
    <source>
        <dbReference type="Proteomes" id="UP000419743"/>
    </source>
</evidence>